<dbReference type="HAMAP" id="MF_00911">
    <property type="entry name" value="FtsQ_subfam"/>
    <property type="match status" value="1"/>
</dbReference>
<gene>
    <name evidence="9" type="primary">ftsQ</name>
    <name evidence="11" type="ORF">DBW64_05115</name>
</gene>
<dbReference type="PANTHER" id="PTHR35851">
    <property type="entry name" value="CELL DIVISION PROTEIN FTSQ"/>
    <property type="match status" value="1"/>
</dbReference>
<keyword evidence="7 9" id="KW-0472">Membrane</keyword>
<evidence type="ECO:0000256" key="9">
    <source>
        <dbReference type="HAMAP-Rule" id="MF_00911"/>
    </source>
</evidence>
<protein>
    <recommendedName>
        <fullName evidence="9">Cell division protein FtsQ</fullName>
    </recommendedName>
</protein>
<keyword evidence="4 9" id="KW-0132">Cell division</keyword>
<evidence type="ECO:0000313" key="11">
    <source>
        <dbReference type="EMBL" id="RCL83690.1"/>
    </source>
</evidence>
<evidence type="ECO:0000313" key="12">
    <source>
        <dbReference type="Proteomes" id="UP000252289"/>
    </source>
</evidence>
<dbReference type="GO" id="GO:0005886">
    <property type="term" value="C:plasma membrane"/>
    <property type="evidence" value="ECO:0007669"/>
    <property type="project" value="UniProtKB-SubCell"/>
</dbReference>
<comment type="subcellular location">
    <subcellularLocation>
        <location evidence="9">Cell inner membrane</location>
        <topology evidence="9">Single-pass type II membrane protein</topology>
    </subcellularLocation>
    <subcellularLocation>
        <location evidence="1">Membrane</location>
    </subcellularLocation>
    <text evidence="9">Localizes to the division septum.</text>
</comment>
<comment type="function">
    <text evidence="9">Essential cell division protein.</text>
</comment>
<dbReference type="EMBL" id="QOQK01000026">
    <property type="protein sequence ID" value="RCL83690.1"/>
    <property type="molecule type" value="Genomic_DNA"/>
</dbReference>
<keyword evidence="3 9" id="KW-0997">Cell inner membrane</keyword>
<keyword evidence="8 9" id="KW-0131">Cell cycle</keyword>
<dbReference type="InterPro" id="IPR026579">
    <property type="entry name" value="FtsQ"/>
</dbReference>
<keyword evidence="6 9" id="KW-1133">Transmembrane helix</keyword>
<evidence type="ECO:0000259" key="10">
    <source>
        <dbReference type="PROSITE" id="PS51779"/>
    </source>
</evidence>
<dbReference type="Proteomes" id="UP000252289">
    <property type="component" value="Unassembled WGS sequence"/>
</dbReference>
<evidence type="ECO:0000256" key="6">
    <source>
        <dbReference type="ARBA" id="ARBA00022989"/>
    </source>
</evidence>
<dbReference type="Pfam" id="PF08478">
    <property type="entry name" value="POTRA_1"/>
    <property type="match status" value="1"/>
</dbReference>
<dbReference type="PANTHER" id="PTHR35851:SF1">
    <property type="entry name" value="CELL DIVISION PROTEIN FTSQ"/>
    <property type="match status" value="1"/>
</dbReference>
<dbReference type="InterPro" id="IPR005548">
    <property type="entry name" value="Cell_div_FtsQ/DivIB_C"/>
</dbReference>
<evidence type="ECO:0000256" key="1">
    <source>
        <dbReference type="ARBA" id="ARBA00004370"/>
    </source>
</evidence>
<evidence type="ECO:0000256" key="4">
    <source>
        <dbReference type="ARBA" id="ARBA00022618"/>
    </source>
</evidence>
<dbReference type="Gene3D" id="3.10.20.310">
    <property type="entry name" value="membrane protein fhac"/>
    <property type="match status" value="1"/>
</dbReference>
<keyword evidence="2 9" id="KW-1003">Cell membrane</keyword>
<sequence>MSKIKQKLSNLISEMKAWFHKKFVAPIFLSLQGFVSYLKNAPILPVIAGGLIVAFLVTGLMLNGSVQKFSSKLVQNVTAVTHKSLEKSGFGLRDVTVEGRFNTRRAELRRVVKARIGESIFKIDLDATRVRVENLPWVKSATVTRILPDLLHIQIEERKAFALWRHNKSTSLMDRTGAIIQTRSLDKYQTLPYVRGKKSEHTAAQLFDLLSDYPVVRNRMIGAERISDRRWTIYLDHGGSIHLPAEKVKNALNLLMDMERDKKVLAMKGRVIDLRLPDRVVLRARPLPVTSLFRKRNNT</sequence>
<dbReference type="InterPro" id="IPR034746">
    <property type="entry name" value="POTRA"/>
</dbReference>
<accession>A0A368EJ87</accession>
<comment type="similarity">
    <text evidence="9">Belongs to the FtsQ/DivIB family. FtsQ subfamily.</text>
</comment>
<evidence type="ECO:0000256" key="5">
    <source>
        <dbReference type="ARBA" id="ARBA00022692"/>
    </source>
</evidence>
<dbReference type="GO" id="GO:0090529">
    <property type="term" value="P:cell septum assembly"/>
    <property type="evidence" value="ECO:0007669"/>
    <property type="project" value="InterPro"/>
</dbReference>
<evidence type="ECO:0000256" key="7">
    <source>
        <dbReference type="ARBA" id="ARBA00023136"/>
    </source>
</evidence>
<evidence type="ECO:0000256" key="3">
    <source>
        <dbReference type="ARBA" id="ARBA00022519"/>
    </source>
</evidence>
<dbReference type="AlphaFoldDB" id="A0A368EJ87"/>
<dbReference type="Pfam" id="PF03799">
    <property type="entry name" value="FtsQ_DivIB_C"/>
    <property type="match status" value="1"/>
</dbReference>
<evidence type="ECO:0000256" key="2">
    <source>
        <dbReference type="ARBA" id="ARBA00022475"/>
    </source>
</evidence>
<feature type="transmembrane region" description="Helical" evidence="9">
    <location>
        <begin position="43"/>
        <end position="62"/>
    </location>
</feature>
<evidence type="ECO:0000256" key="8">
    <source>
        <dbReference type="ARBA" id="ARBA00023306"/>
    </source>
</evidence>
<dbReference type="PROSITE" id="PS51779">
    <property type="entry name" value="POTRA"/>
    <property type="match status" value="1"/>
</dbReference>
<feature type="domain" description="POTRA" evidence="10">
    <location>
        <begin position="90"/>
        <end position="158"/>
    </location>
</feature>
<dbReference type="InterPro" id="IPR013685">
    <property type="entry name" value="POTRA_FtsQ_type"/>
</dbReference>
<dbReference type="GO" id="GO:0043093">
    <property type="term" value="P:FtsZ-dependent cytokinesis"/>
    <property type="evidence" value="ECO:0007669"/>
    <property type="project" value="UniProtKB-UniRule"/>
</dbReference>
<comment type="caution">
    <text evidence="11">The sequence shown here is derived from an EMBL/GenBank/DDBJ whole genome shotgun (WGS) entry which is preliminary data.</text>
</comment>
<name>A0A368EJ87_9PROT</name>
<proteinExistence type="inferred from homology"/>
<keyword evidence="5 9" id="KW-0812">Transmembrane</keyword>
<organism evidence="11 12">
    <name type="scientific">PS1 clade bacterium</name>
    <dbReference type="NCBI Taxonomy" id="2175152"/>
    <lineage>
        <taxon>Bacteria</taxon>
        <taxon>Pseudomonadati</taxon>
        <taxon>Pseudomonadota</taxon>
        <taxon>Alphaproteobacteria</taxon>
        <taxon>PS1 clade</taxon>
    </lineage>
</organism>
<reference evidence="11 12" key="1">
    <citation type="journal article" date="2018" name="Microbiome">
        <title>Fine metagenomic profile of the Mediterranean stratified and mixed water columns revealed by assembly and recruitment.</title>
        <authorList>
            <person name="Haro-Moreno J.M."/>
            <person name="Lopez-Perez M."/>
            <person name="De La Torre J.R."/>
            <person name="Picazo A."/>
            <person name="Camacho A."/>
            <person name="Rodriguez-Valera F."/>
        </authorList>
    </citation>
    <scope>NUCLEOTIDE SEQUENCE [LARGE SCALE GENOMIC DNA]</scope>
    <source>
        <strain evidence="11">MED-G50</strain>
    </source>
</reference>
<dbReference type="GO" id="GO:0032153">
    <property type="term" value="C:cell division site"/>
    <property type="evidence" value="ECO:0007669"/>
    <property type="project" value="UniProtKB-UniRule"/>
</dbReference>